<proteinExistence type="predicted"/>
<keyword evidence="2" id="KW-1185">Reference proteome</keyword>
<dbReference type="SUPFAM" id="SSF101908">
    <property type="entry name" value="Putative isomerase YbhE"/>
    <property type="match status" value="1"/>
</dbReference>
<protein>
    <submittedName>
        <fullName evidence="1">WD domain G-beta repeat protein</fullName>
    </submittedName>
</protein>
<dbReference type="PANTHER" id="PTHR44321:SF1">
    <property type="entry name" value="TRANSDUCIN BETA-LIKE PROTEIN 2"/>
    <property type="match status" value="1"/>
</dbReference>
<evidence type="ECO:0000313" key="2">
    <source>
        <dbReference type="Proteomes" id="UP001331761"/>
    </source>
</evidence>
<dbReference type="Pfam" id="PF00400">
    <property type="entry name" value="WD40"/>
    <property type="match status" value="1"/>
</dbReference>
<dbReference type="Gene3D" id="2.130.10.10">
    <property type="entry name" value="YVTN repeat-like/Quinoprotein amine dehydrogenase"/>
    <property type="match status" value="1"/>
</dbReference>
<dbReference type="GO" id="GO:0030968">
    <property type="term" value="P:endoplasmic reticulum unfolded protein response"/>
    <property type="evidence" value="ECO:0007669"/>
    <property type="project" value="TreeGrafter"/>
</dbReference>
<dbReference type="EMBL" id="WIXE01020637">
    <property type="protein sequence ID" value="KAK5969067.1"/>
    <property type="molecule type" value="Genomic_DNA"/>
</dbReference>
<dbReference type="InterPro" id="IPR001680">
    <property type="entry name" value="WD40_rpt"/>
</dbReference>
<dbReference type="SMART" id="SM00320">
    <property type="entry name" value="WD40"/>
    <property type="match status" value="2"/>
</dbReference>
<dbReference type="AlphaFoldDB" id="A0AAN8EZB7"/>
<dbReference type="InterPro" id="IPR042410">
    <property type="entry name" value="WBSCR13"/>
</dbReference>
<dbReference type="PANTHER" id="PTHR44321">
    <property type="entry name" value="TRANSDUCIN BETA-LIKE PROTEIN 2"/>
    <property type="match status" value="1"/>
</dbReference>
<name>A0AAN8EZB7_TRICO</name>
<accession>A0AAN8EZB7</accession>
<sequence>MMSASPDNRIVLCDNHSNVLKTSEPKMSSLFDVVVSRDGRFVAACGFTAEVFVYEVTFDRENVFQVSKRAFDLKGHDSGVFAVSFNASASRAVTVSRDGFWGVFDTDVRYAQGQDAGILNKGEWPQLKGASADRVRLAMSPSGESLEVSCGFTLKIFSSEDEHKDFPGLHDLHGDQRILVIKYSPCAQLEGSCGDHHVRVFRNIPEYHSQVVRLSKVR</sequence>
<comment type="caution">
    <text evidence="1">The sequence shown here is derived from an EMBL/GenBank/DDBJ whole genome shotgun (WGS) entry which is preliminary data.</text>
</comment>
<dbReference type="Proteomes" id="UP001331761">
    <property type="component" value="Unassembled WGS sequence"/>
</dbReference>
<evidence type="ECO:0000313" key="1">
    <source>
        <dbReference type="EMBL" id="KAK5969067.1"/>
    </source>
</evidence>
<reference evidence="1 2" key="1">
    <citation type="submission" date="2019-10" db="EMBL/GenBank/DDBJ databases">
        <title>Assembly and Annotation for the nematode Trichostrongylus colubriformis.</title>
        <authorList>
            <person name="Martin J."/>
        </authorList>
    </citation>
    <scope>NUCLEOTIDE SEQUENCE [LARGE SCALE GENOMIC DNA]</scope>
    <source>
        <strain evidence="1">G859</strain>
        <tissue evidence="1">Whole worm</tissue>
    </source>
</reference>
<gene>
    <name evidence="1" type="ORF">GCK32_005064</name>
</gene>
<dbReference type="GO" id="GO:0005783">
    <property type="term" value="C:endoplasmic reticulum"/>
    <property type="evidence" value="ECO:0007669"/>
    <property type="project" value="TreeGrafter"/>
</dbReference>
<organism evidence="1 2">
    <name type="scientific">Trichostrongylus colubriformis</name>
    <name type="common">Black scour worm</name>
    <dbReference type="NCBI Taxonomy" id="6319"/>
    <lineage>
        <taxon>Eukaryota</taxon>
        <taxon>Metazoa</taxon>
        <taxon>Ecdysozoa</taxon>
        <taxon>Nematoda</taxon>
        <taxon>Chromadorea</taxon>
        <taxon>Rhabditida</taxon>
        <taxon>Rhabditina</taxon>
        <taxon>Rhabditomorpha</taxon>
        <taxon>Strongyloidea</taxon>
        <taxon>Trichostrongylidae</taxon>
        <taxon>Trichostrongylus</taxon>
    </lineage>
</organism>
<dbReference type="InterPro" id="IPR015943">
    <property type="entry name" value="WD40/YVTN_repeat-like_dom_sf"/>
</dbReference>